<dbReference type="InterPro" id="IPR036273">
    <property type="entry name" value="CRAL/TRIO_N_dom_sf"/>
</dbReference>
<dbReference type="InterPro" id="IPR011074">
    <property type="entry name" value="CRAL/TRIO_N_dom"/>
</dbReference>
<name>A0AAN9VZA7_9ORTH</name>
<dbReference type="PRINTS" id="PR00180">
    <property type="entry name" value="CRETINALDHBP"/>
</dbReference>
<dbReference type="Gene3D" id="1.10.8.20">
    <property type="entry name" value="N-terminal domain of phosphatidylinositol transfer protein sec14p"/>
    <property type="match status" value="1"/>
</dbReference>
<dbReference type="PROSITE" id="PS50191">
    <property type="entry name" value="CRAL_TRIO"/>
    <property type="match status" value="1"/>
</dbReference>
<comment type="caution">
    <text evidence="2">The sequence shown here is derived from an EMBL/GenBank/DDBJ whole genome shotgun (WGS) entry which is preliminary data.</text>
</comment>
<dbReference type="Gene3D" id="1.20.5.1200">
    <property type="entry name" value="Alpha-tocopherol transfer"/>
    <property type="match status" value="1"/>
</dbReference>
<dbReference type="SUPFAM" id="SSF46938">
    <property type="entry name" value="CRAL/TRIO N-terminal domain"/>
    <property type="match status" value="1"/>
</dbReference>
<evidence type="ECO:0000259" key="1">
    <source>
        <dbReference type="PROSITE" id="PS50191"/>
    </source>
</evidence>
<evidence type="ECO:0000313" key="2">
    <source>
        <dbReference type="EMBL" id="KAK7874354.1"/>
    </source>
</evidence>
<dbReference type="GO" id="GO:0016020">
    <property type="term" value="C:membrane"/>
    <property type="evidence" value="ECO:0007669"/>
    <property type="project" value="TreeGrafter"/>
</dbReference>
<dbReference type="PANTHER" id="PTHR10174">
    <property type="entry name" value="ALPHA-TOCOPHEROL TRANSFER PROTEIN-RELATED"/>
    <property type="match status" value="1"/>
</dbReference>
<dbReference type="Pfam" id="PF00650">
    <property type="entry name" value="CRAL_TRIO"/>
    <property type="match status" value="1"/>
</dbReference>
<keyword evidence="3" id="KW-1185">Reference proteome</keyword>
<protein>
    <recommendedName>
        <fullName evidence="1">CRAL-TRIO domain-containing protein</fullName>
    </recommendedName>
</protein>
<dbReference type="InterPro" id="IPR036865">
    <property type="entry name" value="CRAL-TRIO_dom_sf"/>
</dbReference>
<accession>A0AAN9VZA7</accession>
<dbReference type="AlphaFoldDB" id="A0AAN9VZA7"/>
<dbReference type="EMBL" id="JAZDUA010000003">
    <property type="protein sequence ID" value="KAK7874354.1"/>
    <property type="molecule type" value="Genomic_DNA"/>
</dbReference>
<dbReference type="SMART" id="SM01100">
    <property type="entry name" value="CRAL_TRIO_N"/>
    <property type="match status" value="1"/>
</dbReference>
<dbReference type="CDD" id="cd00170">
    <property type="entry name" value="SEC14"/>
    <property type="match status" value="1"/>
</dbReference>
<reference evidence="2 3" key="1">
    <citation type="submission" date="2024-03" db="EMBL/GenBank/DDBJ databases">
        <title>The genome assembly and annotation of the cricket Gryllus longicercus Weissman &amp; Gray.</title>
        <authorList>
            <person name="Szrajer S."/>
            <person name="Gray D."/>
            <person name="Ylla G."/>
        </authorList>
    </citation>
    <scope>NUCLEOTIDE SEQUENCE [LARGE SCALE GENOMIC DNA]</scope>
    <source>
        <strain evidence="2">DAG 2021-001</strain>
        <tissue evidence="2">Whole body minus gut</tissue>
    </source>
</reference>
<sequence length="295" mass="33692">MAPEEGPHLAGAVGPCVGLAPLPLPAAWAERARREVHEQPAAAARNVAALRQRLLEERNLHARTDDTFLLAFLRARKHNVEEALKVLKNFYRLKIKYPLYTEDCLPSEKPFVYDMNGYTILEERDQLDRTIIAMRVEHFFQQLWTAHQLVVQDPLVQVAGVVLIVDMRGFSLRHARIVTPSFARIAMRFVQDSFPVRTQAIHIVFEPFYFDAIFMLFKPFLKAKLRDRIHLHGADLDSLRAMVPERALPEELGGCAPGWNFAGYRSGVARNEHLFRAWRHYGYGKGKEEPGTSAP</sequence>
<evidence type="ECO:0000313" key="3">
    <source>
        <dbReference type="Proteomes" id="UP001378592"/>
    </source>
</evidence>
<dbReference type="InterPro" id="IPR001251">
    <property type="entry name" value="CRAL-TRIO_dom"/>
</dbReference>
<dbReference type="Proteomes" id="UP001378592">
    <property type="component" value="Unassembled WGS sequence"/>
</dbReference>
<dbReference type="SMART" id="SM00516">
    <property type="entry name" value="SEC14"/>
    <property type="match status" value="1"/>
</dbReference>
<proteinExistence type="predicted"/>
<dbReference type="PANTHER" id="PTHR10174:SF130">
    <property type="entry name" value="ALPHA-TOCOPHEROL TRANSFER PROTEIN-LIKE"/>
    <property type="match status" value="1"/>
</dbReference>
<dbReference type="SUPFAM" id="SSF52087">
    <property type="entry name" value="CRAL/TRIO domain"/>
    <property type="match status" value="1"/>
</dbReference>
<organism evidence="2 3">
    <name type="scientific">Gryllus longicercus</name>
    <dbReference type="NCBI Taxonomy" id="2509291"/>
    <lineage>
        <taxon>Eukaryota</taxon>
        <taxon>Metazoa</taxon>
        <taxon>Ecdysozoa</taxon>
        <taxon>Arthropoda</taxon>
        <taxon>Hexapoda</taxon>
        <taxon>Insecta</taxon>
        <taxon>Pterygota</taxon>
        <taxon>Neoptera</taxon>
        <taxon>Polyneoptera</taxon>
        <taxon>Orthoptera</taxon>
        <taxon>Ensifera</taxon>
        <taxon>Gryllidea</taxon>
        <taxon>Grylloidea</taxon>
        <taxon>Gryllidae</taxon>
        <taxon>Gryllinae</taxon>
        <taxon>Gryllus</taxon>
    </lineage>
</organism>
<dbReference type="Gene3D" id="3.40.525.10">
    <property type="entry name" value="CRAL-TRIO lipid binding domain"/>
    <property type="match status" value="1"/>
</dbReference>
<feature type="domain" description="CRAL-TRIO" evidence="1">
    <location>
        <begin position="113"/>
        <end position="260"/>
    </location>
</feature>
<dbReference type="GO" id="GO:1902936">
    <property type="term" value="F:phosphatidylinositol bisphosphate binding"/>
    <property type="evidence" value="ECO:0007669"/>
    <property type="project" value="TreeGrafter"/>
</dbReference>
<gene>
    <name evidence="2" type="ORF">R5R35_007822</name>
</gene>